<evidence type="ECO:0000259" key="1">
    <source>
        <dbReference type="Pfam" id="PF13456"/>
    </source>
</evidence>
<dbReference type="Proteomes" id="UP000325315">
    <property type="component" value="Unassembled WGS sequence"/>
</dbReference>
<protein>
    <submittedName>
        <fullName evidence="2">Glycine, alanine and asparagine-rich protein-like</fullName>
    </submittedName>
</protein>
<comment type="caution">
    <text evidence="2">The sequence shown here is derived from an EMBL/GenBank/DDBJ whole genome shotgun (WGS) entry which is preliminary data.</text>
</comment>
<keyword evidence="3" id="KW-1185">Reference proteome</keyword>
<dbReference type="GO" id="GO:0004523">
    <property type="term" value="F:RNA-DNA hybrid ribonuclease activity"/>
    <property type="evidence" value="ECO:0007669"/>
    <property type="project" value="InterPro"/>
</dbReference>
<dbReference type="AlphaFoldDB" id="A0A5B6VPL9"/>
<evidence type="ECO:0000313" key="3">
    <source>
        <dbReference type="Proteomes" id="UP000325315"/>
    </source>
</evidence>
<reference evidence="3" key="1">
    <citation type="journal article" date="2019" name="Plant Biotechnol. J.">
        <title>Genome sequencing of the Australian wild diploid species Gossypium australe highlights disease resistance and delayed gland morphogenesis.</title>
        <authorList>
            <person name="Cai Y."/>
            <person name="Cai X."/>
            <person name="Wang Q."/>
            <person name="Wang P."/>
            <person name="Zhang Y."/>
            <person name="Cai C."/>
            <person name="Xu Y."/>
            <person name="Wang K."/>
            <person name="Zhou Z."/>
            <person name="Wang C."/>
            <person name="Geng S."/>
            <person name="Li B."/>
            <person name="Dong Q."/>
            <person name="Hou Y."/>
            <person name="Wang H."/>
            <person name="Ai P."/>
            <person name="Liu Z."/>
            <person name="Yi F."/>
            <person name="Sun M."/>
            <person name="An G."/>
            <person name="Cheng J."/>
            <person name="Zhang Y."/>
            <person name="Shi Q."/>
            <person name="Xie Y."/>
            <person name="Shi X."/>
            <person name="Chang Y."/>
            <person name="Huang F."/>
            <person name="Chen Y."/>
            <person name="Hong S."/>
            <person name="Mi L."/>
            <person name="Sun Q."/>
            <person name="Zhang L."/>
            <person name="Zhou B."/>
            <person name="Peng R."/>
            <person name="Zhang X."/>
            <person name="Liu F."/>
        </authorList>
    </citation>
    <scope>NUCLEOTIDE SEQUENCE [LARGE SCALE GENOMIC DNA]</scope>
    <source>
        <strain evidence="3">cv. PA1801</strain>
    </source>
</reference>
<proteinExistence type="predicted"/>
<dbReference type="OrthoDB" id="965269at2759"/>
<evidence type="ECO:0000313" key="2">
    <source>
        <dbReference type="EMBL" id="KAA3471033.1"/>
    </source>
</evidence>
<dbReference type="EMBL" id="SMMG02000006">
    <property type="protein sequence ID" value="KAA3471033.1"/>
    <property type="molecule type" value="Genomic_DNA"/>
</dbReference>
<organism evidence="2 3">
    <name type="scientific">Gossypium australe</name>
    <dbReference type="NCBI Taxonomy" id="47621"/>
    <lineage>
        <taxon>Eukaryota</taxon>
        <taxon>Viridiplantae</taxon>
        <taxon>Streptophyta</taxon>
        <taxon>Embryophyta</taxon>
        <taxon>Tracheophyta</taxon>
        <taxon>Spermatophyta</taxon>
        <taxon>Magnoliopsida</taxon>
        <taxon>eudicotyledons</taxon>
        <taxon>Gunneridae</taxon>
        <taxon>Pentapetalae</taxon>
        <taxon>rosids</taxon>
        <taxon>malvids</taxon>
        <taxon>Malvales</taxon>
        <taxon>Malvaceae</taxon>
        <taxon>Malvoideae</taxon>
        <taxon>Gossypium</taxon>
    </lineage>
</organism>
<sequence length="96" mass="11175">MDREETIIEGDSLSIIKKCNSVRPDKSLVGLYIQDIQRITTKARKLRFEFILRSENNLAHVLATESLRRREEVYLVNDVPIYAKGKARDESIREPD</sequence>
<dbReference type="Pfam" id="PF13456">
    <property type="entry name" value="RVT_3"/>
    <property type="match status" value="1"/>
</dbReference>
<feature type="domain" description="RNase H type-1" evidence="1">
    <location>
        <begin position="6"/>
        <end position="65"/>
    </location>
</feature>
<name>A0A5B6VPL9_9ROSI</name>
<dbReference type="InterPro" id="IPR036397">
    <property type="entry name" value="RNaseH_sf"/>
</dbReference>
<dbReference type="GO" id="GO:0003676">
    <property type="term" value="F:nucleic acid binding"/>
    <property type="evidence" value="ECO:0007669"/>
    <property type="project" value="InterPro"/>
</dbReference>
<gene>
    <name evidence="2" type="ORF">EPI10_016693</name>
</gene>
<dbReference type="InterPro" id="IPR002156">
    <property type="entry name" value="RNaseH_domain"/>
</dbReference>
<dbReference type="Gene3D" id="3.30.420.10">
    <property type="entry name" value="Ribonuclease H-like superfamily/Ribonuclease H"/>
    <property type="match status" value="1"/>
</dbReference>
<accession>A0A5B6VPL9</accession>